<dbReference type="RefSeq" id="WP_155084684.1">
    <property type="nucleotide sequence ID" value="NZ_WMIA01000035.1"/>
</dbReference>
<proteinExistence type="predicted"/>
<name>A0A844H016_9CHRO</name>
<comment type="caution">
    <text evidence="3">The sequence shown here is derived from an EMBL/GenBank/DDBJ whole genome shotgun (WGS) entry which is preliminary data.</text>
</comment>
<keyword evidence="1" id="KW-1133">Transmembrane helix</keyword>
<keyword evidence="1" id="KW-0812">Transmembrane</keyword>
<reference evidence="3 4" key="1">
    <citation type="submission" date="2019-11" db="EMBL/GenBank/DDBJ databases">
        <title>Isolation of a new High Light Tolerant Cyanobacteria.</title>
        <authorList>
            <person name="Dobson Z."/>
            <person name="Vaughn N."/>
            <person name="Vaughn M."/>
            <person name="Fromme P."/>
            <person name="Mazor Y."/>
        </authorList>
    </citation>
    <scope>NUCLEOTIDE SEQUENCE [LARGE SCALE GENOMIC DNA]</scope>
    <source>
        <strain evidence="3 4">0216</strain>
    </source>
</reference>
<dbReference type="AlphaFoldDB" id="A0A844H016"/>
<accession>A0A844H016</accession>
<sequence>MIRSRLMREGSVGLFLLLGLLVFGGIVFFLKKDQLRGSNYQIKLMFENAGGLREGARVFFRGVAVGRVASIQPTSNGVEVWTEINNKLPIPRDVIVSTTRSGLLGEVSVNIIPQGVLSNVGEDINPLGKECEQKQLILCNNEKIPAQASPDLIESLARLADSFDDETFFENLNTAVDNTNKATEQFIVLTQEVTGVTNRVQKEIDTISNTFTSIGRTADSLSNTANTLSNTANTATTQIEKLGSEYTNTAIQINLLASNLNQIIADNKTDFQNAIASLSQTATDISQVAQTTNNLVAKIDEKDVQKITQNLGTTSENLAQISSDLKTIADELNNPTNLATLQQTLDSARVTFANTAKITSDIDQFTGDPQFRRNLKNLVDGLSNLVSYTDLLEKQVELAILLEELDKETAKSSKDKWGITSQKLPNTIETITK</sequence>
<dbReference type="InterPro" id="IPR039342">
    <property type="entry name" value="TGD2-like"/>
</dbReference>
<dbReference type="InterPro" id="IPR003399">
    <property type="entry name" value="Mce/MlaD"/>
</dbReference>
<evidence type="ECO:0000259" key="2">
    <source>
        <dbReference type="Pfam" id="PF02470"/>
    </source>
</evidence>
<feature type="domain" description="Mce/MlaD" evidence="2">
    <location>
        <begin position="39"/>
        <end position="113"/>
    </location>
</feature>
<gene>
    <name evidence="3" type="ORF">GGC33_16835</name>
</gene>
<organism evidence="3 4">
    <name type="scientific">Cyanobacterium aponinum 0216</name>
    <dbReference type="NCBI Taxonomy" id="2676140"/>
    <lineage>
        <taxon>Bacteria</taxon>
        <taxon>Bacillati</taxon>
        <taxon>Cyanobacteriota</taxon>
        <taxon>Cyanophyceae</taxon>
        <taxon>Oscillatoriophycideae</taxon>
        <taxon>Chroococcales</taxon>
        <taxon>Geminocystaceae</taxon>
        <taxon>Cyanobacterium</taxon>
    </lineage>
</organism>
<evidence type="ECO:0000313" key="4">
    <source>
        <dbReference type="Proteomes" id="UP000437131"/>
    </source>
</evidence>
<dbReference type="Proteomes" id="UP000437131">
    <property type="component" value="Unassembled WGS sequence"/>
</dbReference>
<evidence type="ECO:0000313" key="3">
    <source>
        <dbReference type="EMBL" id="MTF40578.1"/>
    </source>
</evidence>
<evidence type="ECO:0000256" key="1">
    <source>
        <dbReference type="SAM" id="Phobius"/>
    </source>
</evidence>
<dbReference type="PANTHER" id="PTHR34675:SF1">
    <property type="entry name" value="PROTEIN TRIGALACTOSYLDIACYLGLYCEROL 2, CHLOROPLASTIC"/>
    <property type="match status" value="1"/>
</dbReference>
<dbReference type="Pfam" id="PF02470">
    <property type="entry name" value="MlaD"/>
    <property type="match status" value="1"/>
</dbReference>
<keyword evidence="1" id="KW-0472">Membrane</keyword>
<dbReference type="PANTHER" id="PTHR34675">
    <property type="entry name" value="PROTEIN TRIGALACTOSYLDIACYLGLYCEROL 2, CHLOROPLASTIC"/>
    <property type="match status" value="1"/>
</dbReference>
<protein>
    <submittedName>
        <fullName evidence="3">MCE family protein</fullName>
    </submittedName>
</protein>
<dbReference type="EMBL" id="WMIA01000035">
    <property type="protein sequence ID" value="MTF40578.1"/>
    <property type="molecule type" value="Genomic_DNA"/>
</dbReference>
<feature type="transmembrane region" description="Helical" evidence="1">
    <location>
        <begin position="12"/>
        <end position="30"/>
    </location>
</feature>